<dbReference type="Proteomes" id="UP000028401">
    <property type="component" value="Unassembled WGS sequence"/>
</dbReference>
<organism evidence="4 5">
    <name type="scientific">Lactococcus cremoris subsp. cremoris GE214</name>
    <dbReference type="NCBI Taxonomy" id="1415168"/>
    <lineage>
        <taxon>Bacteria</taxon>
        <taxon>Bacillati</taxon>
        <taxon>Bacillota</taxon>
        <taxon>Bacilli</taxon>
        <taxon>Lactobacillales</taxon>
        <taxon>Streptococcaceae</taxon>
        <taxon>Lactococcus</taxon>
        <taxon>Lactococcus cremoris subsp. cremoris</taxon>
    </lineage>
</organism>
<gene>
    <name evidence="4" type="ORF">U725_01933</name>
</gene>
<dbReference type="PANTHER" id="PTHR30041:SF7">
    <property type="entry name" value="GLOBAL TRANSCRIPTIONAL REGULATOR SPX"/>
    <property type="match status" value="1"/>
</dbReference>
<comment type="caution">
    <text evidence="4">The sequence shown here is derived from an EMBL/GenBank/DDBJ whole genome shotgun (WGS) entry which is preliminary data.</text>
</comment>
<dbReference type="InterPro" id="IPR006504">
    <property type="entry name" value="Tscrpt_reg_Spx/MgsR"/>
</dbReference>
<accession>A0A084A939</accession>
<keyword evidence="1" id="KW-1015">Disulfide bond</keyword>
<comment type="similarity">
    <text evidence="3">Belongs to the ArsC family.</text>
</comment>
<keyword evidence="2" id="KW-0676">Redox-active center</keyword>
<reference evidence="4 5" key="1">
    <citation type="submission" date="2014-06" db="EMBL/GenBank/DDBJ databases">
        <title>Draft genome sequence of the putrescine producing strain Lactococcus lactis subsp cremoris GE214.</title>
        <authorList>
            <person name="Ladero V."/>
            <person name="Linares D.M."/>
            <person name="del Rio B."/>
            <person name="Mayo B."/>
            <person name="Martin M.C."/>
            <person name="Fernandez M."/>
            <person name="Alvarez M.A."/>
        </authorList>
    </citation>
    <scope>NUCLEOTIDE SEQUENCE [LARGE SCALE GENOMIC DNA]</scope>
    <source>
        <strain evidence="4 5">GE214</strain>
    </source>
</reference>
<dbReference type="InterPro" id="IPR006660">
    <property type="entry name" value="Arsenate_reductase-like"/>
</dbReference>
<evidence type="ECO:0000313" key="5">
    <source>
        <dbReference type="Proteomes" id="UP000028401"/>
    </source>
</evidence>
<protein>
    <submittedName>
        <fullName evidence="4">Arsenate reductase related protein, glutaredoxin family</fullName>
    </submittedName>
</protein>
<evidence type="ECO:0000256" key="1">
    <source>
        <dbReference type="ARBA" id="ARBA00023157"/>
    </source>
</evidence>
<dbReference type="EMBL" id="AZSI01000105">
    <property type="protein sequence ID" value="KEY61818.1"/>
    <property type="molecule type" value="Genomic_DNA"/>
</dbReference>
<dbReference type="CDD" id="cd03032">
    <property type="entry name" value="ArsC_Spx"/>
    <property type="match status" value="1"/>
</dbReference>
<sequence length="130" mass="15354">MIKIYLSGSCSSCRKAKKWLRKRHIEFEEINLTKDIMEKDDLIKILSLTENGLEDVIATRGKTYSGLNHNFDELVLEEAYRLIQENPRLLKRPLIFDEQRLLIGFNEDGIRAFIPPEVRRVELRERLILI</sequence>
<dbReference type="InterPro" id="IPR036249">
    <property type="entry name" value="Thioredoxin-like_sf"/>
</dbReference>
<dbReference type="PATRIC" id="fig|1415168.3.peg.2002"/>
<proteinExistence type="inferred from homology"/>
<dbReference type="SUPFAM" id="SSF52833">
    <property type="entry name" value="Thioredoxin-like"/>
    <property type="match status" value="1"/>
</dbReference>
<evidence type="ECO:0000256" key="3">
    <source>
        <dbReference type="PROSITE-ProRule" id="PRU01282"/>
    </source>
</evidence>
<dbReference type="PANTHER" id="PTHR30041">
    <property type="entry name" value="ARSENATE REDUCTASE"/>
    <property type="match status" value="1"/>
</dbReference>
<dbReference type="RefSeq" id="WP_042748596.1">
    <property type="nucleotide sequence ID" value="NZ_AZSI01000105.1"/>
</dbReference>
<name>A0A084A939_LACLC</name>
<evidence type="ECO:0000256" key="2">
    <source>
        <dbReference type="ARBA" id="ARBA00023284"/>
    </source>
</evidence>
<dbReference type="NCBIfam" id="NF002459">
    <property type="entry name" value="PRK01655.1"/>
    <property type="match status" value="1"/>
</dbReference>
<dbReference type="PROSITE" id="PS51353">
    <property type="entry name" value="ARSC"/>
    <property type="match status" value="1"/>
</dbReference>
<dbReference type="AlphaFoldDB" id="A0A084A939"/>
<dbReference type="NCBIfam" id="TIGR01617">
    <property type="entry name" value="arsC_related"/>
    <property type="match status" value="1"/>
</dbReference>
<evidence type="ECO:0000313" key="4">
    <source>
        <dbReference type="EMBL" id="KEY61818.1"/>
    </source>
</evidence>
<dbReference type="Pfam" id="PF03960">
    <property type="entry name" value="ArsC"/>
    <property type="match status" value="1"/>
</dbReference>
<dbReference type="Gene3D" id="3.40.30.10">
    <property type="entry name" value="Glutaredoxin"/>
    <property type="match status" value="1"/>
</dbReference>